<dbReference type="HOGENOM" id="CLU_1354500_0_0_1"/>
<evidence type="ECO:0000313" key="3">
    <source>
        <dbReference type="Proteomes" id="UP000016934"/>
    </source>
</evidence>
<sequence>MPEPMCSDPRVATHGLHTLCLAAAQAGCQATKISAGLGPTALLRDPWAGSCRSVVPETWQWQSARHADVARRSRGSMGCCSLVGSSVVVFGIRRFSVATSLPIQGNSSNLCSVCGATLLSSCLRLAQTRITRAADGCGHRKSGKLGRIALPGSVPIRRSEKLKREAKRKKDDPNALTSRDPNGEVAECSIAHFPSSEKLPRH</sequence>
<dbReference type="KEGG" id="bsc:COCSADRAFT_254533"/>
<feature type="region of interest" description="Disordered" evidence="1">
    <location>
        <begin position="156"/>
        <end position="202"/>
    </location>
</feature>
<keyword evidence="3" id="KW-1185">Reference proteome</keyword>
<reference evidence="2 3" key="1">
    <citation type="journal article" date="2012" name="PLoS Pathog.">
        <title>Diverse lifestyles and strategies of plant pathogenesis encoded in the genomes of eighteen Dothideomycetes fungi.</title>
        <authorList>
            <person name="Ohm R.A."/>
            <person name="Feau N."/>
            <person name="Henrissat B."/>
            <person name="Schoch C.L."/>
            <person name="Horwitz B.A."/>
            <person name="Barry K.W."/>
            <person name="Condon B.J."/>
            <person name="Copeland A.C."/>
            <person name="Dhillon B."/>
            <person name="Glaser F."/>
            <person name="Hesse C.N."/>
            <person name="Kosti I."/>
            <person name="LaButti K."/>
            <person name="Lindquist E.A."/>
            <person name="Lucas S."/>
            <person name="Salamov A.A."/>
            <person name="Bradshaw R.E."/>
            <person name="Ciuffetti L."/>
            <person name="Hamelin R.C."/>
            <person name="Kema G.H.J."/>
            <person name="Lawrence C."/>
            <person name="Scott J.A."/>
            <person name="Spatafora J.W."/>
            <person name="Turgeon B.G."/>
            <person name="de Wit P.J.G.M."/>
            <person name="Zhong S."/>
            <person name="Goodwin S.B."/>
            <person name="Grigoriev I.V."/>
        </authorList>
    </citation>
    <scope>NUCLEOTIDE SEQUENCE [LARGE SCALE GENOMIC DNA]</scope>
    <source>
        <strain evidence="3">ND90Pr / ATCC 201652</strain>
    </source>
</reference>
<dbReference type="EMBL" id="KB445652">
    <property type="protein sequence ID" value="EMD59816.1"/>
    <property type="molecule type" value="Genomic_DNA"/>
</dbReference>
<proteinExistence type="predicted"/>
<reference evidence="3" key="2">
    <citation type="journal article" date="2013" name="PLoS Genet.">
        <title>Comparative genome structure, secondary metabolite, and effector coding capacity across Cochliobolus pathogens.</title>
        <authorList>
            <person name="Condon B.J."/>
            <person name="Leng Y."/>
            <person name="Wu D."/>
            <person name="Bushley K.E."/>
            <person name="Ohm R.A."/>
            <person name="Otillar R."/>
            <person name="Martin J."/>
            <person name="Schackwitz W."/>
            <person name="Grimwood J."/>
            <person name="MohdZainudin N."/>
            <person name="Xue C."/>
            <person name="Wang R."/>
            <person name="Manning V.A."/>
            <person name="Dhillon B."/>
            <person name="Tu Z.J."/>
            <person name="Steffenson B.J."/>
            <person name="Salamov A."/>
            <person name="Sun H."/>
            <person name="Lowry S."/>
            <person name="LaButti K."/>
            <person name="Han J."/>
            <person name="Copeland A."/>
            <person name="Lindquist E."/>
            <person name="Barry K."/>
            <person name="Schmutz J."/>
            <person name="Baker S.E."/>
            <person name="Ciuffetti L.M."/>
            <person name="Grigoriev I.V."/>
            <person name="Zhong S."/>
            <person name="Turgeon B.G."/>
        </authorList>
    </citation>
    <scope>NUCLEOTIDE SEQUENCE [LARGE SCALE GENOMIC DNA]</scope>
    <source>
        <strain evidence="3">ND90Pr / ATCC 201652</strain>
    </source>
</reference>
<dbReference type="RefSeq" id="XP_007704781.1">
    <property type="nucleotide sequence ID" value="XM_007706591.1"/>
</dbReference>
<feature type="compositionally biased region" description="Basic and acidic residues" evidence="1">
    <location>
        <begin position="157"/>
        <end position="173"/>
    </location>
</feature>
<dbReference type="AlphaFoldDB" id="M2SRV0"/>
<accession>M2SRV0</accession>
<protein>
    <submittedName>
        <fullName evidence="2">Uncharacterized protein</fullName>
    </submittedName>
</protein>
<dbReference type="GeneID" id="19135289"/>
<organism evidence="2 3">
    <name type="scientific">Cochliobolus sativus (strain ND90Pr / ATCC 201652)</name>
    <name type="common">Common root rot and spot blotch fungus</name>
    <name type="synonym">Bipolaris sorokiniana</name>
    <dbReference type="NCBI Taxonomy" id="665912"/>
    <lineage>
        <taxon>Eukaryota</taxon>
        <taxon>Fungi</taxon>
        <taxon>Dikarya</taxon>
        <taxon>Ascomycota</taxon>
        <taxon>Pezizomycotina</taxon>
        <taxon>Dothideomycetes</taxon>
        <taxon>Pleosporomycetidae</taxon>
        <taxon>Pleosporales</taxon>
        <taxon>Pleosporineae</taxon>
        <taxon>Pleosporaceae</taxon>
        <taxon>Bipolaris</taxon>
    </lineage>
</organism>
<gene>
    <name evidence="2" type="ORF">COCSADRAFT_254533</name>
</gene>
<name>M2SRV0_COCSN</name>
<dbReference type="Proteomes" id="UP000016934">
    <property type="component" value="Unassembled WGS sequence"/>
</dbReference>
<evidence type="ECO:0000313" key="2">
    <source>
        <dbReference type="EMBL" id="EMD59816.1"/>
    </source>
</evidence>
<evidence type="ECO:0000256" key="1">
    <source>
        <dbReference type="SAM" id="MobiDB-lite"/>
    </source>
</evidence>